<dbReference type="EMBL" id="FMVM01000002">
    <property type="protein sequence ID" value="SCY00569.1"/>
    <property type="molecule type" value="Genomic_DNA"/>
</dbReference>
<name>A0A1G5CDL6_9BACL</name>
<dbReference type="AlphaFoldDB" id="A0A1G5CDL6"/>
<gene>
    <name evidence="1" type="ORF">SAMN05720606_10248</name>
</gene>
<organism evidence="1 2">
    <name type="scientific">Paenibacillus polysaccharolyticus</name>
    <dbReference type="NCBI Taxonomy" id="582692"/>
    <lineage>
        <taxon>Bacteria</taxon>
        <taxon>Bacillati</taxon>
        <taxon>Bacillota</taxon>
        <taxon>Bacilli</taxon>
        <taxon>Bacillales</taxon>
        <taxon>Paenibacillaceae</taxon>
        <taxon>Paenibacillus</taxon>
    </lineage>
</organism>
<dbReference type="RefSeq" id="WP_090915785.1">
    <property type="nucleotide sequence ID" value="NZ_FMVM01000002.1"/>
</dbReference>
<reference evidence="2" key="1">
    <citation type="submission" date="2016-10" db="EMBL/GenBank/DDBJ databases">
        <authorList>
            <person name="Varghese N."/>
            <person name="Submissions S."/>
        </authorList>
    </citation>
    <scope>NUCLEOTIDE SEQUENCE [LARGE SCALE GENOMIC DNA]</scope>
    <source>
        <strain evidence="2">BL9</strain>
    </source>
</reference>
<dbReference type="Proteomes" id="UP000198538">
    <property type="component" value="Unassembled WGS sequence"/>
</dbReference>
<accession>A0A1G5CDL6</accession>
<evidence type="ECO:0000313" key="2">
    <source>
        <dbReference type="Proteomes" id="UP000198538"/>
    </source>
</evidence>
<protein>
    <submittedName>
        <fullName evidence="1">Uncharacterized protein</fullName>
    </submittedName>
</protein>
<keyword evidence="2" id="KW-1185">Reference proteome</keyword>
<sequence length="72" mass="7801">MKIASMLGILLLAGTIIYVEWKRSEEKKVRMITTGVSAISAVIGMVLLFDPQLPGPGVIIKLLFGGIDKVMK</sequence>
<evidence type="ECO:0000313" key="1">
    <source>
        <dbReference type="EMBL" id="SCY00569.1"/>
    </source>
</evidence>
<dbReference type="STRING" id="582692.SAMN05720606_10248"/>
<proteinExistence type="predicted"/>